<dbReference type="InterPro" id="IPR015797">
    <property type="entry name" value="NUDIX_hydrolase-like_dom_sf"/>
</dbReference>
<evidence type="ECO:0000256" key="1">
    <source>
        <dbReference type="ARBA" id="ARBA00004173"/>
    </source>
</evidence>
<dbReference type="InterPro" id="IPR021757">
    <property type="entry name" value="Ribosomal_mL46_N"/>
</dbReference>
<evidence type="ECO:0000256" key="5">
    <source>
        <dbReference type="ARBA" id="ARBA00023128"/>
    </source>
</evidence>
<evidence type="ECO:0000256" key="8">
    <source>
        <dbReference type="ARBA" id="ARBA00035534"/>
    </source>
</evidence>
<dbReference type="GO" id="GO:0003735">
    <property type="term" value="F:structural constituent of ribosome"/>
    <property type="evidence" value="ECO:0007669"/>
    <property type="project" value="InterPro"/>
</dbReference>
<keyword evidence="3" id="KW-0809">Transit peptide</keyword>
<feature type="domain" description="Large ribosomal subunit protein mL46 N-terminal" evidence="9">
    <location>
        <begin position="11"/>
        <end position="104"/>
    </location>
</feature>
<dbReference type="FunFam" id="3.90.79.10:FF:000018">
    <property type="entry name" value="39S ribosomal protein L46, mitochondrial"/>
    <property type="match status" value="1"/>
</dbReference>
<comment type="subcellular location">
    <subcellularLocation>
        <location evidence="1">Mitochondrion</location>
    </subcellularLocation>
</comment>
<evidence type="ECO:0000259" key="9">
    <source>
        <dbReference type="Pfam" id="PF11788"/>
    </source>
</evidence>
<keyword evidence="10" id="KW-1185">Reference proteome</keyword>
<dbReference type="SUPFAM" id="SSF55811">
    <property type="entry name" value="Nudix"/>
    <property type="match status" value="1"/>
</dbReference>
<keyword evidence="5" id="KW-0496">Mitochondrion</keyword>
<keyword evidence="4" id="KW-0689">Ribosomal protein</keyword>
<dbReference type="PANTHER" id="PTHR13124:SF12">
    <property type="entry name" value="LARGE RIBOSOMAL SUBUNIT PROTEIN ML46"/>
    <property type="match status" value="1"/>
</dbReference>
<dbReference type="InterPro" id="IPR040008">
    <property type="entry name" value="Ribosomal_mL46"/>
</dbReference>
<evidence type="ECO:0000256" key="3">
    <source>
        <dbReference type="ARBA" id="ARBA00022946"/>
    </source>
</evidence>
<dbReference type="AlphaFoldDB" id="A0AAF3FGX0"/>
<name>A0AAF3FGX0_9BILA</name>
<dbReference type="InterPro" id="IPR033650">
    <property type="entry name" value="Ribosomal_mL46_NUDIX"/>
</dbReference>
<evidence type="ECO:0000256" key="2">
    <source>
        <dbReference type="ARBA" id="ARBA00009070"/>
    </source>
</evidence>
<proteinExistence type="inferred from homology"/>
<evidence type="ECO:0000313" key="10">
    <source>
        <dbReference type="Proteomes" id="UP000887575"/>
    </source>
</evidence>
<dbReference type="GO" id="GO:0005743">
    <property type="term" value="C:mitochondrial inner membrane"/>
    <property type="evidence" value="ECO:0007669"/>
    <property type="project" value="UniProtKB-ARBA"/>
</dbReference>
<dbReference type="Pfam" id="PF11788">
    <property type="entry name" value="MRP-L46"/>
    <property type="match status" value="1"/>
</dbReference>
<accession>A0AAF3FGX0</accession>
<dbReference type="CDD" id="cd04661">
    <property type="entry name" value="NUDIX_MRP_L46"/>
    <property type="match status" value="1"/>
</dbReference>
<comment type="similarity">
    <text evidence="2">Belongs to the mitochondrion-specific ribosomal protein mL46 family.</text>
</comment>
<evidence type="ECO:0000256" key="7">
    <source>
        <dbReference type="ARBA" id="ARBA00035190"/>
    </source>
</evidence>
<dbReference type="GO" id="GO:0005762">
    <property type="term" value="C:mitochondrial large ribosomal subunit"/>
    <property type="evidence" value="ECO:0007669"/>
    <property type="project" value="TreeGrafter"/>
</dbReference>
<dbReference type="WBParaSite" id="MBELARI_LOCUS5112">
    <property type="protein sequence ID" value="MBELARI_LOCUS5112"/>
    <property type="gene ID" value="MBELARI_LOCUS5112"/>
</dbReference>
<evidence type="ECO:0000256" key="6">
    <source>
        <dbReference type="ARBA" id="ARBA00023274"/>
    </source>
</evidence>
<dbReference type="Proteomes" id="UP000887575">
    <property type="component" value="Unassembled WGS sequence"/>
</dbReference>
<sequence>MRVSMLTRTSWDIVASVVLQRAPIIASPMSPIERRYQDMLLKVEKESSLLNDHELKSKKDQLLLAKKAELEASGKDLSELEGELEVTNLMKEQEWNARADRLVKNYKLNERNDGEKDEKSLQRLLDRQLVLVVRQKFGQKQYASPWKLPEIEHRQGETLRQTAERCLGEVVSGDLAVQIQGNAPVSIYTFRYPKPVAQKKNKNGAKIFFYNAVMSPKSDFQVNKSEIADFGWLCAEEFNQRVTGDYRKSVHTCFLE</sequence>
<reference evidence="11" key="1">
    <citation type="submission" date="2024-02" db="UniProtKB">
        <authorList>
            <consortium name="WormBaseParasite"/>
        </authorList>
    </citation>
    <scope>IDENTIFICATION</scope>
</reference>
<evidence type="ECO:0000256" key="4">
    <source>
        <dbReference type="ARBA" id="ARBA00022980"/>
    </source>
</evidence>
<protein>
    <recommendedName>
        <fullName evidence="7">Large ribosomal subunit protein mL46</fullName>
    </recommendedName>
    <alternativeName>
        <fullName evidence="8">39S ribosomal protein L46, mitochondrial</fullName>
    </alternativeName>
</protein>
<dbReference type="Gene3D" id="3.90.79.10">
    <property type="entry name" value="Nucleoside Triphosphate Pyrophosphohydrolase"/>
    <property type="match status" value="1"/>
</dbReference>
<dbReference type="PANTHER" id="PTHR13124">
    <property type="entry name" value="39S RIBOSOMAL PROTEIN L46, MITOCHONDRIAL PRECURSOR-RELATED"/>
    <property type="match status" value="1"/>
</dbReference>
<organism evidence="10 11">
    <name type="scientific">Mesorhabditis belari</name>
    <dbReference type="NCBI Taxonomy" id="2138241"/>
    <lineage>
        <taxon>Eukaryota</taxon>
        <taxon>Metazoa</taxon>
        <taxon>Ecdysozoa</taxon>
        <taxon>Nematoda</taxon>
        <taxon>Chromadorea</taxon>
        <taxon>Rhabditida</taxon>
        <taxon>Rhabditina</taxon>
        <taxon>Rhabditomorpha</taxon>
        <taxon>Rhabditoidea</taxon>
        <taxon>Rhabditidae</taxon>
        <taxon>Mesorhabditinae</taxon>
        <taxon>Mesorhabditis</taxon>
    </lineage>
</organism>
<keyword evidence="6" id="KW-0687">Ribonucleoprotein</keyword>
<evidence type="ECO:0000313" key="11">
    <source>
        <dbReference type="WBParaSite" id="MBELARI_LOCUS5112"/>
    </source>
</evidence>